<evidence type="ECO:0000256" key="1">
    <source>
        <dbReference type="ARBA" id="ARBA00009199"/>
    </source>
</evidence>
<reference evidence="3 4" key="1">
    <citation type="submission" date="2017-07" db="EMBL/GenBank/DDBJ databases">
        <title>Phylogenetic study on the rhizospheric bacterium Ochrobactrum sp. A44.</title>
        <authorList>
            <person name="Krzyzanowska D.M."/>
            <person name="Ossowicki A."/>
            <person name="Rajewska M."/>
            <person name="Maciag T."/>
            <person name="Kaczynski Z."/>
            <person name="Czerwicka M."/>
            <person name="Jafra S."/>
        </authorList>
    </citation>
    <scope>NUCLEOTIDE SEQUENCE [LARGE SCALE GENOMIC DNA]</scope>
    <source>
        <strain evidence="3 4">DSM 7216</strain>
    </source>
</reference>
<dbReference type="EMBL" id="NNRJ01000061">
    <property type="protein sequence ID" value="OYR11439.1"/>
    <property type="molecule type" value="Genomic_DNA"/>
</dbReference>
<dbReference type="RefSeq" id="WP_094509435.1">
    <property type="nucleotide sequence ID" value="NZ_JBHEEK010000012.1"/>
</dbReference>
<name>A0A256F989_9HYPH</name>
<dbReference type="GO" id="GO:0003824">
    <property type="term" value="F:catalytic activity"/>
    <property type="evidence" value="ECO:0007669"/>
    <property type="project" value="InterPro"/>
</dbReference>
<protein>
    <submittedName>
        <fullName evidence="3">Amidase family protein</fullName>
    </submittedName>
</protein>
<dbReference type="AlphaFoldDB" id="A0A256F989"/>
<dbReference type="PANTHER" id="PTHR11895:SF7">
    <property type="entry name" value="GLUTAMYL-TRNA(GLN) AMIDOTRANSFERASE SUBUNIT A, MITOCHONDRIAL"/>
    <property type="match status" value="1"/>
</dbReference>
<dbReference type="InterPro" id="IPR023631">
    <property type="entry name" value="Amidase_dom"/>
</dbReference>
<dbReference type="Proteomes" id="UP000215590">
    <property type="component" value="Unassembled WGS sequence"/>
</dbReference>
<dbReference type="OrthoDB" id="9777859at2"/>
<proteinExistence type="inferred from homology"/>
<comment type="caution">
    <text evidence="3">The sequence shown here is derived from an EMBL/GenBank/DDBJ whole genome shotgun (WGS) entry which is preliminary data.</text>
</comment>
<dbReference type="PANTHER" id="PTHR11895">
    <property type="entry name" value="TRANSAMIDASE"/>
    <property type="match status" value="1"/>
</dbReference>
<sequence length="472" mass="49484">MDDLAKKDGIAIGELISKGEISVTEVLETSITRIERLNPQLNAVVHAHFDLARQQIKNGLAKSPLSGVPMLLKNTGFEAEGMILSSGSELLRNAVSKRDSTITARYKSAGMVIVGKSNTPEFALSFTTESVAFGPTRNPWDLNRSAGGSSGGSTAAVASGMVPLANSSDGAGSTRLPASHCGLFGFKPSRLVNPVGPTVAEAIGGMSTPHAVTWSVRDNAAMLDISRGSDLGDPWAAPATFGSYLSALEKTPPPLKVAMILGAPDGSAIAPEMIASIRETAKLLEALGHYVEEVADAGYDAEAIKTAWRIVVGVNVALGVTGGDAASANTAKLEPVNQQWVREALEVSGTRYLWAINQLHASSRALGKFFTQYDIMLTPAAAEPAPLLGKLAGKDKSLDEFYDLFWSHSPFTAVFNTSGCPAMSVPLGMSPTGLPIGSHMGAGFGNDALLFALAAELERAVPWINRRPPVFG</sequence>
<gene>
    <name evidence="3" type="ORF">CEV31_3778</name>
</gene>
<dbReference type="Gene3D" id="3.90.1300.10">
    <property type="entry name" value="Amidase signature (AS) domain"/>
    <property type="match status" value="1"/>
</dbReference>
<feature type="domain" description="Amidase" evidence="2">
    <location>
        <begin position="25"/>
        <end position="450"/>
    </location>
</feature>
<dbReference type="InterPro" id="IPR036928">
    <property type="entry name" value="AS_sf"/>
</dbReference>
<organism evidence="3 4">
    <name type="scientific">Brucella thiophenivorans</name>
    <dbReference type="NCBI Taxonomy" id="571255"/>
    <lineage>
        <taxon>Bacteria</taxon>
        <taxon>Pseudomonadati</taxon>
        <taxon>Pseudomonadota</taxon>
        <taxon>Alphaproteobacteria</taxon>
        <taxon>Hyphomicrobiales</taxon>
        <taxon>Brucellaceae</taxon>
        <taxon>Brucella/Ochrobactrum group</taxon>
        <taxon>Brucella</taxon>
    </lineage>
</organism>
<accession>A0A256F989</accession>
<comment type="similarity">
    <text evidence="1">Belongs to the amidase family.</text>
</comment>
<dbReference type="SUPFAM" id="SSF75304">
    <property type="entry name" value="Amidase signature (AS) enzymes"/>
    <property type="match status" value="1"/>
</dbReference>
<evidence type="ECO:0000313" key="3">
    <source>
        <dbReference type="EMBL" id="OYR11439.1"/>
    </source>
</evidence>
<keyword evidence="4" id="KW-1185">Reference proteome</keyword>
<dbReference type="InterPro" id="IPR000120">
    <property type="entry name" value="Amidase"/>
</dbReference>
<evidence type="ECO:0000259" key="2">
    <source>
        <dbReference type="Pfam" id="PF01425"/>
    </source>
</evidence>
<evidence type="ECO:0000313" key="4">
    <source>
        <dbReference type="Proteomes" id="UP000215590"/>
    </source>
</evidence>
<dbReference type="Pfam" id="PF01425">
    <property type="entry name" value="Amidase"/>
    <property type="match status" value="1"/>
</dbReference>